<dbReference type="PANTHER" id="PTHR40045:SF1">
    <property type="entry name" value="YQCI_YCGG FAMILY PROTEIN"/>
    <property type="match status" value="1"/>
</dbReference>
<keyword evidence="2" id="KW-1185">Reference proteome</keyword>
<dbReference type="InterPro" id="IPR014988">
    <property type="entry name" value="Uncharacterised_YqcI/YcgG"/>
</dbReference>
<accession>A0ABS2DHG4</accession>
<dbReference type="RefSeq" id="WP_204203288.1">
    <property type="nucleotide sequence ID" value="NZ_JAFELM010000028.1"/>
</dbReference>
<reference evidence="1 2" key="1">
    <citation type="submission" date="2021-02" db="EMBL/GenBank/DDBJ databases">
        <title>Bacillus sp. RD4P76, an endophyte from a halophyte.</title>
        <authorList>
            <person name="Sun J.-Q."/>
        </authorList>
    </citation>
    <scope>NUCLEOTIDE SEQUENCE [LARGE SCALE GENOMIC DNA]</scope>
    <source>
        <strain evidence="1 2">RD4P76</strain>
    </source>
</reference>
<evidence type="ECO:0000313" key="1">
    <source>
        <dbReference type="EMBL" id="MBM6617934.1"/>
    </source>
</evidence>
<proteinExistence type="predicted"/>
<dbReference type="Proteomes" id="UP001518925">
    <property type="component" value="Unassembled WGS sequence"/>
</dbReference>
<gene>
    <name evidence="1" type="ORF">JR050_09660</name>
</gene>
<dbReference type="EMBL" id="JAFELM010000028">
    <property type="protein sequence ID" value="MBM6617934.1"/>
    <property type="molecule type" value="Genomic_DNA"/>
</dbReference>
<comment type="caution">
    <text evidence="1">The sequence shown here is derived from an EMBL/GenBank/DDBJ whole genome shotgun (WGS) entry which is preliminary data.</text>
</comment>
<evidence type="ECO:0000313" key="2">
    <source>
        <dbReference type="Proteomes" id="UP001518925"/>
    </source>
</evidence>
<dbReference type="PANTHER" id="PTHR40045">
    <property type="entry name" value="YCGG FAMILY PROTEIN"/>
    <property type="match status" value="1"/>
</dbReference>
<organism evidence="1 2">
    <name type="scientific">Bacillus suaedaesalsae</name>
    <dbReference type="NCBI Taxonomy" id="2810349"/>
    <lineage>
        <taxon>Bacteria</taxon>
        <taxon>Bacillati</taxon>
        <taxon>Bacillota</taxon>
        <taxon>Bacilli</taxon>
        <taxon>Bacillales</taxon>
        <taxon>Bacillaceae</taxon>
        <taxon>Bacillus</taxon>
    </lineage>
</organism>
<name>A0ABS2DHG4_9BACI</name>
<sequence>MGLYTAAQHDEYSRLSWERDALQIFHQKMTDKEYLFPCIPATQGHSLDHFRYGFVGDPRKNSTVNEFAKLLKEYTEKSKQIGKYTSLIVFFETPIELSQEYDVEQFEQIFWQLLSDISSIDEKEWPKNIPVDPHNPIWEYCFHHEQYFMYCATPAHKNRNSRHFPYFMMAITPRWVLEQFNENKSFAAKIKENIRKRIVAYDSVPIHPDLNTYGKEDNYEWKQYFLHDDESSLSKCPYHRFLKLIGKEKK</sequence>
<protein>
    <submittedName>
        <fullName evidence="1">YqcI/YcgG family protein</fullName>
    </submittedName>
</protein>
<dbReference type="Pfam" id="PF08892">
    <property type="entry name" value="YqcI_YcgG"/>
    <property type="match status" value="1"/>
</dbReference>